<protein>
    <submittedName>
        <fullName evidence="2">Uncharacterized protein</fullName>
    </submittedName>
</protein>
<evidence type="ECO:0000313" key="3">
    <source>
        <dbReference type="Proteomes" id="UP001293254"/>
    </source>
</evidence>
<name>A0AAE1Y4I7_9LAMI</name>
<accession>A0AAE1Y4I7</accession>
<evidence type="ECO:0000313" key="2">
    <source>
        <dbReference type="EMBL" id="KAK4422983.1"/>
    </source>
</evidence>
<keyword evidence="3" id="KW-1185">Reference proteome</keyword>
<evidence type="ECO:0000256" key="1">
    <source>
        <dbReference type="SAM" id="MobiDB-lite"/>
    </source>
</evidence>
<feature type="region of interest" description="Disordered" evidence="1">
    <location>
        <begin position="42"/>
        <end position="66"/>
    </location>
</feature>
<proteinExistence type="predicted"/>
<dbReference type="Proteomes" id="UP001293254">
    <property type="component" value="Unassembled WGS sequence"/>
</dbReference>
<gene>
    <name evidence="2" type="ORF">Salat_1880900</name>
</gene>
<comment type="caution">
    <text evidence="2">The sequence shown here is derived from an EMBL/GenBank/DDBJ whole genome shotgun (WGS) entry which is preliminary data.</text>
</comment>
<dbReference type="AlphaFoldDB" id="A0AAE1Y4I7"/>
<reference evidence="2" key="2">
    <citation type="journal article" date="2024" name="Plant">
        <title>Genomic evolution and insights into agronomic trait innovations of Sesamum species.</title>
        <authorList>
            <person name="Miao H."/>
            <person name="Wang L."/>
            <person name="Qu L."/>
            <person name="Liu H."/>
            <person name="Sun Y."/>
            <person name="Le M."/>
            <person name="Wang Q."/>
            <person name="Wei S."/>
            <person name="Zheng Y."/>
            <person name="Lin W."/>
            <person name="Duan Y."/>
            <person name="Cao H."/>
            <person name="Xiong S."/>
            <person name="Wang X."/>
            <person name="Wei L."/>
            <person name="Li C."/>
            <person name="Ma Q."/>
            <person name="Ju M."/>
            <person name="Zhao R."/>
            <person name="Li G."/>
            <person name="Mu C."/>
            <person name="Tian Q."/>
            <person name="Mei H."/>
            <person name="Zhang T."/>
            <person name="Gao T."/>
            <person name="Zhang H."/>
        </authorList>
    </citation>
    <scope>NUCLEOTIDE SEQUENCE</scope>
    <source>
        <strain evidence="2">3651</strain>
    </source>
</reference>
<reference evidence="2" key="1">
    <citation type="submission" date="2020-06" db="EMBL/GenBank/DDBJ databases">
        <authorList>
            <person name="Li T."/>
            <person name="Hu X."/>
            <person name="Zhang T."/>
            <person name="Song X."/>
            <person name="Zhang H."/>
            <person name="Dai N."/>
            <person name="Sheng W."/>
            <person name="Hou X."/>
            <person name="Wei L."/>
        </authorList>
    </citation>
    <scope>NUCLEOTIDE SEQUENCE</scope>
    <source>
        <strain evidence="2">3651</strain>
        <tissue evidence="2">Leaf</tissue>
    </source>
</reference>
<organism evidence="2 3">
    <name type="scientific">Sesamum alatum</name>
    <dbReference type="NCBI Taxonomy" id="300844"/>
    <lineage>
        <taxon>Eukaryota</taxon>
        <taxon>Viridiplantae</taxon>
        <taxon>Streptophyta</taxon>
        <taxon>Embryophyta</taxon>
        <taxon>Tracheophyta</taxon>
        <taxon>Spermatophyta</taxon>
        <taxon>Magnoliopsida</taxon>
        <taxon>eudicotyledons</taxon>
        <taxon>Gunneridae</taxon>
        <taxon>Pentapetalae</taxon>
        <taxon>asterids</taxon>
        <taxon>lamiids</taxon>
        <taxon>Lamiales</taxon>
        <taxon>Pedaliaceae</taxon>
        <taxon>Sesamum</taxon>
    </lineage>
</organism>
<dbReference type="EMBL" id="JACGWO010000007">
    <property type="protein sequence ID" value="KAK4422983.1"/>
    <property type="molecule type" value="Genomic_DNA"/>
</dbReference>
<sequence length="101" mass="11067">MIKGKIRSNLPKLASHVLFRFAFFRRKCSACFRKLHEKNKQIQKKSRKGGILHMGRKKNARRGISNEGDFSLGISSGGDFSGGGSVSGVIGGGGRFRIMVL</sequence>
<feature type="compositionally biased region" description="Basic residues" evidence="1">
    <location>
        <begin position="42"/>
        <end position="61"/>
    </location>
</feature>